<dbReference type="AlphaFoldDB" id="A0A1T4LU69"/>
<evidence type="ECO:0000313" key="2">
    <source>
        <dbReference type="Proteomes" id="UP000196365"/>
    </source>
</evidence>
<dbReference type="EMBL" id="FUWV01000005">
    <property type="protein sequence ID" value="SJZ58078.1"/>
    <property type="molecule type" value="Genomic_DNA"/>
</dbReference>
<dbReference type="OrthoDB" id="9815953at2"/>
<dbReference type="NCBIfam" id="TIGR02841">
    <property type="entry name" value="spore_YyaC"/>
    <property type="match status" value="1"/>
</dbReference>
<dbReference type="RefSeq" id="WP_087678534.1">
    <property type="nucleotide sequence ID" value="NZ_FUWV01000005.1"/>
</dbReference>
<sequence>MESHYQNPMAIHQLGNAIKNSIHTPFITVCIGTDRCIGDCLGPLIGHKLKENHFPYPVYGTLENPIHAMNILDELSLIQSRHPKIPILAIDASLGKRKSIGKIYFKKESVSPGKGVGKNLPDIGDYSFIGIIDNYTSIENLNIHQVRLYLIYQIAEIMTKSLFLAIPSK</sequence>
<gene>
    <name evidence="1" type="ORF">SAMN02745973_01079</name>
</gene>
<accession>A0A1T4LU69</accession>
<organism evidence="1 2">
    <name type="scientific">Garciella nitratireducens DSM 15102</name>
    <dbReference type="NCBI Taxonomy" id="1121911"/>
    <lineage>
        <taxon>Bacteria</taxon>
        <taxon>Bacillati</taxon>
        <taxon>Bacillota</taxon>
        <taxon>Clostridia</taxon>
        <taxon>Eubacteriales</taxon>
        <taxon>Eubacteriaceae</taxon>
        <taxon>Garciella</taxon>
    </lineage>
</organism>
<proteinExistence type="predicted"/>
<keyword evidence="2" id="KW-1185">Reference proteome</keyword>
<name>A0A1T4LU69_9FIRM</name>
<dbReference type="InterPro" id="IPR009665">
    <property type="entry name" value="YyaC"/>
</dbReference>
<reference evidence="1 2" key="1">
    <citation type="submission" date="2017-02" db="EMBL/GenBank/DDBJ databases">
        <authorList>
            <person name="Peterson S.W."/>
        </authorList>
    </citation>
    <scope>NUCLEOTIDE SEQUENCE [LARGE SCALE GENOMIC DNA]</scope>
    <source>
        <strain evidence="1 2">DSM 15102</strain>
    </source>
</reference>
<dbReference type="Proteomes" id="UP000196365">
    <property type="component" value="Unassembled WGS sequence"/>
</dbReference>
<protein>
    <submittedName>
        <fullName evidence="1">Putative sporulation protein YyaC</fullName>
    </submittedName>
</protein>
<dbReference type="SUPFAM" id="SSF53163">
    <property type="entry name" value="HybD-like"/>
    <property type="match status" value="1"/>
</dbReference>
<dbReference type="Pfam" id="PF06866">
    <property type="entry name" value="DUF1256"/>
    <property type="match status" value="1"/>
</dbReference>
<dbReference type="InterPro" id="IPR023430">
    <property type="entry name" value="Pept_HybD-like_dom_sf"/>
</dbReference>
<evidence type="ECO:0000313" key="1">
    <source>
        <dbReference type="EMBL" id="SJZ58078.1"/>
    </source>
</evidence>